<protein>
    <submittedName>
        <fullName evidence="1">Uncharacterized protein</fullName>
    </submittedName>
</protein>
<accession>A0A0K2TDI8</accession>
<evidence type="ECO:0000313" key="1">
    <source>
        <dbReference type="EMBL" id="CDW23511.1"/>
    </source>
</evidence>
<dbReference type="AlphaFoldDB" id="A0A0K2TDI8"/>
<sequence>MARDHEGMPLENVLASLQDELRDRDHPALDEETWRLIDVSPRNGQCAVVPKTSWRGVVLLSPVRVLGAQHDFGDETNSPEYLSGAYVGWNCLACV</sequence>
<reference evidence="1" key="1">
    <citation type="submission" date="2014-05" db="EMBL/GenBank/DDBJ databases">
        <authorList>
            <person name="Chronopoulou M."/>
        </authorList>
    </citation>
    <scope>NUCLEOTIDE SEQUENCE</scope>
    <source>
        <tissue evidence="1">Whole organism</tissue>
    </source>
</reference>
<proteinExistence type="predicted"/>
<organism evidence="1">
    <name type="scientific">Lepeophtheirus salmonis</name>
    <name type="common">Salmon louse</name>
    <name type="synonym">Caligus salmonis</name>
    <dbReference type="NCBI Taxonomy" id="72036"/>
    <lineage>
        <taxon>Eukaryota</taxon>
        <taxon>Metazoa</taxon>
        <taxon>Ecdysozoa</taxon>
        <taxon>Arthropoda</taxon>
        <taxon>Crustacea</taxon>
        <taxon>Multicrustacea</taxon>
        <taxon>Hexanauplia</taxon>
        <taxon>Copepoda</taxon>
        <taxon>Siphonostomatoida</taxon>
        <taxon>Caligidae</taxon>
        <taxon>Lepeophtheirus</taxon>
    </lineage>
</organism>
<dbReference type="EMBL" id="HACA01006150">
    <property type="protein sequence ID" value="CDW23511.1"/>
    <property type="molecule type" value="Transcribed_RNA"/>
</dbReference>
<name>A0A0K2TDI8_LEPSM</name>